<dbReference type="Proteomes" id="UP000306980">
    <property type="component" value="Unassembled WGS sequence"/>
</dbReference>
<proteinExistence type="predicted"/>
<sequence>MSEMERIISENIKTLLRKYNVTQSDLSKIAGVSESTVGKWILQKSTPRMGAVQKIADHFKLPKSYILNEKQPENLYEINKEFSYVPVLGTIACGDPIYVEENFEEYRTEPKQNLPIGNLYYLRAKGDSMEPTIPSGSIVLIREQNDVELNEIAAVLVNGDTEATLKRISKQNGTVFLMPDNPKHHPIIVDESNPAKIIGKAIRYTQDL</sequence>
<reference evidence="2 3" key="1">
    <citation type="submission" date="2019-05" db="EMBL/GenBank/DDBJ databases">
        <title>Genomic analysis of Lentibacillus sp. NKC220-2.</title>
        <authorList>
            <person name="Oh Y.J."/>
        </authorList>
    </citation>
    <scope>NUCLEOTIDE SEQUENCE [LARGE SCALE GENOMIC DNA]</scope>
    <source>
        <strain evidence="2 3">NKC220-2</strain>
    </source>
</reference>
<dbReference type="GO" id="GO:0003677">
    <property type="term" value="F:DNA binding"/>
    <property type="evidence" value="ECO:0007669"/>
    <property type="project" value="InterPro"/>
</dbReference>
<protein>
    <submittedName>
        <fullName evidence="2">Helix-turn-helix domain-containing protein</fullName>
    </submittedName>
</protein>
<dbReference type="CDD" id="cd00093">
    <property type="entry name" value="HTH_XRE"/>
    <property type="match status" value="1"/>
</dbReference>
<dbReference type="InterPro" id="IPR036286">
    <property type="entry name" value="LexA/Signal_pep-like_sf"/>
</dbReference>
<dbReference type="InterPro" id="IPR015927">
    <property type="entry name" value="Peptidase_S24_S26A/B/C"/>
</dbReference>
<dbReference type="AlphaFoldDB" id="A0A5S3R6T0"/>
<dbReference type="SUPFAM" id="SSF47413">
    <property type="entry name" value="lambda repressor-like DNA-binding domains"/>
    <property type="match status" value="1"/>
</dbReference>
<name>A0A5S3R6T0_9BACI</name>
<dbReference type="RefSeq" id="WP_138600745.1">
    <property type="nucleotide sequence ID" value="NZ_VCIA01000001.1"/>
</dbReference>
<dbReference type="PANTHER" id="PTHR33516">
    <property type="entry name" value="LEXA REPRESSOR"/>
    <property type="match status" value="1"/>
</dbReference>
<accession>A0A5S3R6T0</accession>
<dbReference type="EMBL" id="VCIA01000001">
    <property type="protein sequence ID" value="TMN20953.1"/>
    <property type="molecule type" value="Genomic_DNA"/>
</dbReference>
<comment type="caution">
    <text evidence="2">The sequence shown here is derived from an EMBL/GenBank/DDBJ whole genome shotgun (WGS) entry which is preliminary data.</text>
</comment>
<dbReference type="Gene3D" id="1.10.260.40">
    <property type="entry name" value="lambda repressor-like DNA-binding domains"/>
    <property type="match status" value="1"/>
</dbReference>
<dbReference type="Gene3D" id="2.10.109.10">
    <property type="entry name" value="Umud Fragment, subunit A"/>
    <property type="match status" value="1"/>
</dbReference>
<dbReference type="SUPFAM" id="SSF51306">
    <property type="entry name" value="LexA/Signal peptidase"/>
    <property type="match status" value="1"/>
</dbReference>
<dbReference type="Pfam" id="PF00717">
    <property type="entry name" value="Peptidase_S24"/>
    <property type="match status" value="1"/>
</dbReference>
<dbReference type="OrthoDB" id="194368at2"/>
<evidence type="ECO:0000313" key="2">
    <source>
        <dbReference type="EMBL" id="TMN20953.1"/>
    </source>
</evidence>
<dbReference type="Pfam" id="PF01381">
    <property type="entry name" value="HTH_3"/>
    <property type="match status" value="1"/>
</dbReference>
<dbReference type="CDD" id="cd06529">
    <property type="entry name" value="S24_LexA-like"/>
    <property type="match status" value="1"/>
</dbReference>
<organism evidence="2 3">
    <name type="scientific">Lentibacillus cibarius</name>
    <dbReference type="NCBI Taxonomy" id="2583219"/>
    <lineage>
        <taxon>Bacteria</taxon>
        <taxon>Bacillati</taxon>
        <taxon>Bacillota</taxon>
        <taxon>Bacilli</taxon>
        <taxon>Bacillales</taxon>
        <taxon>Bacillaceae</taxon>
        <taxon>Lentibacillus</taxon>
    </lineage>
</organism>
<dbReference type="InterPro" id="IPR050077">
    <property type="entry name" value="LexA_repressor"/>
</dbReference>
<feature type="domain" description="HTH cro/C1-type" evidence="1">
    <location>
        <begin position="12"/>
        <end position="66"/>
    </location>
</feature>
<dbReference type="PANTHER" id="PTHR33516:SF2">
    <property type="entry name" value="LEXA REPRESSOR-RELATED"/>
    <property type="match status" value="1"/>
</dbReference>
<dbReference type="InterPro" id="IPR001387">
    <property type="entry name" value="Cro/C1-type_HTH"/>
</dbReference>
<gene>
    <name evidence="2" type="ORF">FFL34_01630</name>
</gene>
<dbReference type="InterPro" id="IPR039418">
    <property type="entry name" value="LexA-like"/>
</dbReference>
<dbReference type="SMART" id="SM00530">
    <property type="entry name" value="HTH_XRE"/>
    <property type="match status" value="1"/>
</dbReference>
<evidence type="ECO:0000259" key="1">
    <source>
        <dbReference type="PROSITE" id="PS50943"/>
    </source>
</evidence>
<dbReference type="InterPro" id="IPR010982">
    <property type="entry name" value="Lambda_DNA-bd_dom_sf"/>
</dbReference>
<dbReference type="PROSITE" id="PS50943">
    <property type="entry name" value="HTH_CROC1"/>
    <property type="match status" value="1"/>
</dbReference>
<evidence type="ECO:0000313" key="3">
    <source>
        <dbReference type="Proteomes" id="UP000306980"/>
    </source>
</evidence>